<dbReference type="SUPFAM" id="SSF52200">
    <property type="entry name" value="Toll/Interleukin receptor TIR domain"/>
    <property type="match status" value="1"/>
</dbReference>
<dbReference type="RefSeq" id="WP_008825244.1">
    <property type="nucleotide sequence ID" value="NZ_AFNU02000005.1"/>
</dbReference>
<dbReference type="InParanoid" id="F7Q1U9"/>
<gene>
    <name evidence="1" type="ORF">HLPCO_001767</name>
</gene>
<reference evidence="1 2" key="1">
    <citation type="journal article" date="2011" name="J. Bacteriol.">
        <title>Genome sequence of Haloplasma contractile, an unusual contractile bacterium from a deep-sea anoxic brine lake.</title>
        <authorList>
            <person name="Antunes A."/>
            <person name="Alam I."/>
            <person name="El Dorry H."/>
            <person name="Siam R."/>
            <person name="Robertson A."/>
            <person name="Bajic V.B."/>
            <person name="Stingl U."/>
        </authorList>
    </citation>
    <scope>NUCLEOTIDE SEQUENCE [LARGE SCALE GENOMIC DNA]</scope>
    <source>
        <strain evidence="1 2">SSD-17B</strain>
    </source>
</reference>
<dbReference type="OrthoDB" id="9810385at2"/>
<dbReference type="STRING" id="1033810.HLPCO_001767"/>
<name>F7Q1U9_9MOLU</name>
<dbReference type="InterPro" id="IPR035897">
    <property type="entry name" value="Toll_tir_struct_dom_sf"/>
</dbReference>
<sequence>MQKVHDLTEITITEVEMILNRYNLNNDNIEHLFDLIYIKVIMKYDDSFIKEHPTKKYNMDLIDSKYIKHIIDQIDYVYWNVDHVDLRVENFYKYRDFSYMNQTNYENIMAIFKDKYKGNELWDIFLSHSFTDRIKVYGVYLLLTLKYKLKVYVDWIVDRNLNRSSVTKKNVRTLQLRMNQCKSLLVVKTRNYKTSVWVPWEVGYFNGSKNSVAIIGVKGKKELNYQGVEYYSLYSLVLYEKNSDLLYVCKGTLHKIEDLIPFNEWCNKDDGSKVVNY</sequence>
<comment type="caution">
    <text evidence="1">The sequence shown here is derived from an EMBL/GenBank/DDBJ whole genome shotgun (WGS) entry which is preliminary data.</text>
</comment>
<dbReference type="EMBL" id="AFNU02000005">
    <property type="protein sequence ID" value="ERJ12240.1"/>
    <property type="molecule type" value="Genomic_DNA"/>
</dbReference>
<evidence type="ECO:0000313" key="1">
    <source>
        <dbReference type="EMBL" id="ERJ12240.1"/>
    </source>
</evidence>
<proteinExistence type="predicted"/>
<accession>F7Q1U9</accession>
<protein>
    <recommendedName>
        <fullName evidence="3">TIR domain-containing protein</fullName>
    </recommendedName>
</protein>
<dbReference type="Gene3D" id="3.40.50.10140">
    <property type="entry name" value="Toll/interleukin-1 receptor homology (TIR) domain"/>
    <property type="match status" value="1"/>
</dbReference>
<dbReference type="AlphaFoldDB" id="F7Q1U9"/>
<evidence type="ECO:0008006" key="3">
    <source>
        <dbReference type="Google" id="ProtNLM"/>
    </source>
</evidence>
<reference evidence="1 2" key="2">
    <citation type="journal article" date="2013" name="PLoS ONE">
        <title>INDIGO - INtegrated Data Warehouse of MIcrobial GenOmes with Examples from the Red Sea Extremophiles.</title>
        <authorList>
            <person name="Alam I."/>
            <person name="Antunes A."/>
            <person name="Kamau A.A."/>
            <person name="Ba Alawi W."/>
            <person name="Kalkatawi M."/>
            <person name="Stingl U."/>
            <person name="Bajic V.B."/>
        </authorList>
    </citation>
    <scope>NUCLEOTIDE SEQUENCE [LARGE SCALE GENOMIC DNA]</scope>
    <source>
        <strain evidence="1 2">SSD-17B</strain>
    </source>
</reference>
<keyword evidence="2" id="KW-1185">Reference proteome</keyword>
<dbReference type="Proteomes" id="UP000005707">
    <property type="component" value="Unassembled WGS sequence"/>
</dbReference>
<evidence type="ECO:0000313" key="2">
    <source>
        <dbReference type="Proteomes" id="UP000005707"/>
    </source>
</evidence>
<organism evidence="1 2">
    <name type="scientific">Haloplasma contractile SSD-17B</name>
    <dbReference type="NCBI Taxonomy" id="1033810"/>
    <lineage>
        <taxon>Bacteria</taxon>
        <taxon>Bacillati</taxon>
        <taxon>Mycoplasmatota</taxon>
        <taxon>Mollicutes</taxon>
        <taxon>Haloplasmatales</taxon>
        <taxon>Haloplasmataceae</taxon>
        <taxon>Haloplasma</taxon>
    </lineage>
</organism>